<name>A0A224AUC2_STRAX</name>
<dbReference type="EMBL" id="BJHX01000001">
    <property type="protein sequence ID" value="GDY68138.1"/>
    <property type="molecule type" value="Genomic_DNA"/>
</dbReference>
<evidence type="ECO:0000313" key="10">
    <source>
        <dbReference type="EMBL" id="GDY71518.1"/>
    </source>
</evidence>
<evidence type="ECO:0000256" key="3">
    <source>
        <dbReference type="ARBA" id="ARBA00023125"/>
    </source>
</evidence>
<keyword evidence="3 5" id="KW-0238">DNA-binding</keyword>
<dbReference type="AlphaFoldDB" id="A0A224AUC2"/>
<dbReference type="PRINTS" id="PR00400">
    <property type="entry name" value="TETREPRESSOR"/>
</dbReference>
<dbReference type="GO" id="GO:0000976">
    <property type="term" value="F:transcription cis-regulatory region binding"/>
    <property type="evidence" value="ECO:0007669"/>
    <property type="project" value="TreeGrafter"/>
</dbReference>
<evidence type="ECO:0000313" key="11">
    <source>
        <dbReference type="Proteomes" id="UP000299211"/>
    </source>
</evidence>
<proteinExistence type="predicted"/>
<evidence type="ECO:0000256" key="5">
    <source>
        <dbReference type="PROSITE-ProRule" id="PRU00335"/>
    </source>
</evidence>
<gene>
    <name evidence="9" type="ORF">SAV14893_075310</name>
    <name evidence="10" type="ORF">SAV31267_010030</name>
</gene>
<dbReference type="GO" id="GO:0045892">
    <property type="term" value="P:negative regulation of DNA-templated transcription"/>
    <property type="evidence" value="ECO:0007669"/>
    <property type="project" value="InterPro"/>
</dbReference>
<dbReference type="InterPro" id="IPR003012">
    <property type="entry name" value="Tet_transcr_reg_TetR"/>
</dbReference>
<feature type="domain" description="HTH tetR-type" evidence="7">
    <location>
        <begin position="14"/>
        <end position="74"/>
    </location>
</feature>
<dbReference type="PANTHER" id="PTHR30055:SF151">
    <property type="entry name" value="TRANSCRIPTIONAL REGULATORY PROTEIN"/>
    <property type="match status" value="1"/>
</dbReference>
<dbReference type="Gene3D" id="1.10.357.10">
    <property type="entry name" value="Tetracycline Repressor, domain 2"/>
    <property type="match status" value="1"/>
</dbReference>
<evidence type="ECO:0000256" key="2">
    <source>
        <dbReference type="ARBA" id="ARBA00023015"/>
    </source>
</evidence>
<evidence type="ECO:0000313" key="9">
    <source>
        <dbReference type="EMBL" id="GDY68138.1"/>
    </source>
</evidence>
<evidence type="ECO:0000313" key="8">
    <source>
        <dbReference type="EMBL" id="BBA21086.1"/>
    </source>
</evidence>
<dbReference type="EMBL" id="BJHY01000001">
    <property type="protein sequence ID" value="GDY71518.1"/>
    <property type="molecule type" value="Genomic_DNA"/>
</dbReference>
<sequence>MAADRAAKGSAPSGVSRRTLAEAALRVLEREGISGLSMRKVAAELGVKAASLYWHVRGKEQLLDLLTDALMADAELPPRQGDWREQLREYSLRYRRHLLAKRDAARVVAGRLALGPHLLRLMEDQLDRLRDAGFSNADAALASYLLGVYVQGFVLQEQVPLSDETEGTSRSEAARAAANRLRVLPEATFPNLVTLADDLAGPSMEERFVFGLERLLDGLAALLGETPAPSTAETASREPRQEVARPGR</sequence>
<dbReference type="Pfam" id="PF00440">
    <property type="entry name" value="TetR_N"/>
    <property type="match status" value="1"/>
</dbReference>
<dbReference type="RefSeq" id="WP_048894337.1">
    <property type="nucleotide sequence ID" value="NZ_BAABTN010000034.1"/>
</dbReference>
<dbReference type="InterPro" id="IPR036271">
    <property type="entry name" value="Tet_transcr_reg_TetR-rel_C_sf"/>
</dbReference>
<dbReference type="GO" id="GO:0046677">
    <property type="term" value="P:response to antibiotic"/>
    <property type="evidence" value="ECO:0007669"/>
    <property type="project" value="InterPro"/>
</dbReference>
<dbReference type="PROSITE" id="PS50977">
    <property type="entry name" value="HTH_TETR_2"/>
    <property type="match status" value="1"/>
</dbReference>
<keyword evidence="2" id="KW-0805">Transcription regulation</keyword>
<dbReference type="SUPFAM" id="SSF46689">
    <property type="entry name" value="Homeodomain-like"/>
    <property type="match status" value="1"/>
</dbReference>
<accession>A0A224AUC2</accession>
<dbReference type="InterPro" id="IPR050109">
    <property type="entry name" value="HTH-type_TetR-like_transc_reg"/>
</dbReference>
<dbReference type="InterPro" id="IPR004111">
    <property type="entry name" value="Repressor_TetR_C"/>
</dbReference>
<evidence type="ECO:0000256" key="4">
    <source>
        <dbReference type="ARBA" id="ARBA00023163"/>
    </source>
</evidence>
<reference evidence="9 12" key="3">
    <citation type="submission" date="2019-04" db="EMBL/GenBank/DDBJ databases">
        <title>Draft genome sequences of Streptomyces avermitilis NBRC 14893.</title>
        <authorList>
            <person name="Komaki H."/>
            <person name="Tamura T."/>
            <person name="Hosoyama A."/>
        </authorList>
    </citation>
    <scope>NUCLEOTIDE SEQUENCE [LARGE SCALE GENOMIC DNA]</scope>
    <source>
        <strain evidence="9 12">NBRC 14893</strain>
    </source>
</reference>
<feature type="DNA-binding region" description="H-T-H motif" evidence="5">
    <location>
        <begin position="37"/>
        <end position="56"/>
    </location>
</feature>
<dbReference type="Proteomes" id="UP000299211">
    <property type="component" value="Unassembled WGS sequence"/>
</dbReference>
<evidence type="ECO:0000259" key="7">
    <source>
        <dbReference type="PROSITE" id="PS50977"/>
    </source>
</evidence>
<reference evidence="8" key="1">
    <citation type="submission" date="2017-08" db="EMBL/GenBank/DDBJ databases">
        <title>Disruption of autoregulator-receptor homologue AvaR3 activates the production of cryptic phthoxazolin A in Streptomyces avermitilis.</title>
        <authorList>
            <person name="Suroto D.A."/>
            <person name="Kitani S."/>
            <person name="Miyamoto K."/>
            <person name="Sakihama Y."/>
            <person name="Arai M."/>
            <person name="Ikeda H."/>
            <person name="Nihira T."/>
        </authorList>
    </citation>
    <scope>NUCLEOTIDE SEQUENCE</scope>
    <source>
        <strain evidence="8">KA-320</strain>
    </source>
</reference>
<dbReference type="PANTHER" id="PTHR30055">
    <property type="entry name" value="HTH-TYPE TRANSCRIPTIONAL REGULATOR RUTR"/>
    <property type="match status" value="1"/>
</dbReference>
<organism evidence="8">
    <name type="scientific">Streptomyces avermitilis</name>
    <dbReference type="NCBI Taxonomy" id="33903"/>
    <lineage>
        <taxon>Bacteria</taxon>
        <taxon>Bacillati</taxon>
        <taxon>Actinomycetota</taxon>
        <taxon>Actinomycetes</taxon>
        <taxon>Kitasatosporales</taxon>
        <taxon>Streptomycetaceae</taxon>
        <taxon>Streptomyces</taxon>
    </lineage>
</organism>
<feature type="region of interest" description="Disordered" evidence="6">
    <location>
        <begin position="226"/>
        <end position="248"/>
    </location>
</feature>
<evidence type="ECO:0000313" key="12">
    <source>
        <dbReference type="Proteomes" id="UP000302139"/>
    </source>
</evidence>
<dbReference type="GO" id="GO:0003700">
    <property type="term" value="F:DNA-binding transcription factor activity"/>
    <property type="evidence" value="ECO:0007669"/>
    <property type="project" value="TreeGrafter"/>
</dbReference>
<keyword evidence="4" id="KW-0804">Transcription</keyword>
<dbReference type="EMBL" id="LC315614">
    <property type="protein sequence ID" value="BBA21086.1"/>
    <property type="molecule type" value="Genomic_DNA"/>
</dbReference>
<dbReference type="Pfam" id="PF02909">
    <property type="entry name" value="TetR_C_1"/>
    <property type="match status" value="1"/>
</dbReference>
<evidence type="ECO:0000256" key="6">
    <source>
        <dbReference type="SAM" id="MobiDB-lite"/>
    </source>
</evidence>
<feature type="compositionally biased region" description="Basic and acidic residues" evidence="6">
    <location>
        <begin position="235"/>
        <end position="248"/>
    </location>
</feature>
<dbReference type="Proteomes" id="UP000302139">
    <property type="component" value="Unassembled WGS sequence"/>
</dbReference>
<dbReference type="InterPro" id="IPR009057">
    <property type="entry name" value="Homeodomain-like_sf"/>
</dbReference>
<reference evidence="10 11" key="2">
    <citation type="submission" date="2019-04" db="EMBL/GenBank/DDBJ databases">
        <title>Draft genome sequences of Streptomyces avermitilis ATCC 31267.</title>
        <authorList>
            <person name="Komaki H."/>
            <person name="Tamura T."/>
            <person name="Hosoyama A."/>
        </authorList>
    </citation>
    <scope>NUCLEOTIDE SEQUENCE [LARGE SCALE GENOMIC DNA]</scope>
    <source>
        <strain evidence="10 11">ATCC 31267</strain>
    </source>
</reference>
<dbReference type="InterPro" id="IPR001647">
    <property type="entry name" value="HTH_TetR"/>
</dbReference>
<evidence type="ECO:0000256" key="1">
    <source>
        <dbReference type="ARBA" id="ARBA00022491"/>
    </source>
</evidence>
<dbReference type="PRINTS" id="PR00455">
    <property type="entry name" value="HTHTETR"/>
</dbReference>
<dbReference type="Gene3D" id="1.10.10.60">
    <property type="entry name" value="Homeodomain-like"/>
    <property type="match status" value="1"/>
</dbReference>
<dbReference type="SUPFAM" id="SSF48498">
    <property type="entry name" value="Tetracyclin repressor-like, C-terminal domain"/>
    <property type="match status" value="1"/>
</dbReference>
<keyword evidence="1" id="KW-0678">Repressor</keyword>
<protein>
    <submittedName>
        <fullName evidence="8">Putative TetR-family transcriptional regulator</fullName>
    </submittedName>
    <submittedName>
        <fullName evidence="9">TetR family transcriptional regulator</fullName>
    </submittedName>
</protein>